<keyword evidence="11" id="KW-1185">Reference proteome</keyword>
<proteinExistence type="inferred from homology"/>
<evidence type="ECO:0000256" key="3">
    <source>
        <dbReference type="ARBA" id="ARBA00022679"/>
    </source>
</evidence>
<dbReference type="STRING" id="208445.SAMN04489727_7830"/>
<evidence type="ECO:0000256" key="4">
    <source>
        <dbReference type="ARBA" id="ARBA00022692"/>
    </source>
</evidence>
<feature type="transmembrane region" description="Helical" evidence="9">
    <location>
        <begin position="241"/>
        <end position="265"/>
    </location>
</feature>
<dbReference type="InterPro" id="IPR018584">
    <property type="entry name" value="GT87"/>
</dbReference>
<comment type="similarity">
    <text evidence="7">Belongs to the glycosyltransferase 87 family.</text>
</comment>
<dbReference type="GO" id="GO:0005886">
    <property type="term" value="C:plasma membrane"/>
    <property type="evidence" value="ECO:0007669"/>
    <property type="project" value="UniProtKB-SubCell"/>
</dbReference>
<feature type="region of interest" description="Disordered" evidence="8">
    <location>
        <begin position="1"/>
        <end position="60"/>
    </location>
</feature>
<name>A0A1H5AKM0_9PSEU</name>
<keyword evidence="2" id="KW-1003">Cell membrane</keyword>
<dbReference type="Proteomes" id="UP000199622">
    <property type="component" value="Unassembled WGS sequence"/>
</dbReference>
<feature type="transmembrane region" description="Helical" evidence="9">
    <location>
        <begin position="189"/>
        <end position="207"/>
    </location>
</feature>
<accession>A0A1H5AKM0</accession>
<reference evidence="11" key="1">
    <citation type="submission" date="2016-10" db="EMBL/GenBank/DDBJ databases">
        <authorList>
            <person name="Varghese N."/>
            <person name="Submissions S."/>
        </authorList>
    </citation>
    <scope>NUCLEOTIDE SEQUENCE [LARGE SCALE GENOMIC DNA]</scope>
    <source>
        <strain evidence="11">DSM 44544</strain>
    </source>
</reference>
<evidence type="ECO:0000256" key="1">
    <source>
        <dbReference type="ARBA" id="ARBA00004651"/>
    </source>
</evidence>
<feature type="transmembrane region" description="Helical" evidence="9">
    <location>
        <begin position="440"/>
        <end position="458"/>
    </location>
</feature>
<dbReference type="Pfam" id="PF09594">
    <property type="entry name" value="GT87"/>
    <property type="match status" value="1"/>
</dbReference>
<evidence type="ECO:0000256" key="6">
    <source>
        <dbReference type="ARBA" id="ARBA00023136"/>
    </source>
</evidence>
<feature type="transmembrane region" description="Helical" evidence="9">
    <location>
        <begin position="408"/>
        <end position="428"/>
    </location>
</feature>
<evidence type="ECO:0000313" key="10">
    <source>
        <dbReference type="EMBL" id="SED42792.1"/>
    </source>
</evidence>
<feature type="compositionally biased region" description="Low complexity" evidence="8">
    <location>
        <begin position="20"/>
        <end position="43"/>
    </location>
</feature>
<keyword evidence="5 9" id="KW-1133">Transmembrane helix</keyword>
<keyword evidence="3" id="KW-0808">Transferase</keyword>
<evidence type="ECO:0000256" key="2">
    <source>
        <dbReference type="ARBA" id="ARBA00022475"/>
    </source>
</evidence>
<keyword evidence="6 9" id="KW-0472">Membrane</keyword>
<dbReference type="EMBL" id="FNSO01000004">
    <property type="protein sequence ID" value="SED42792.1"/>
    <property type="molecule type" value="Genomic_DNA"/>
</dbReference>
<evidence type="ECO:0000256" key="7">
    <source>
        <dbReference type="ARBA" id="ARBA00024033"/>
    </source>
</evidence>
<dbReference type="GO" id="GO:0016758">
    <property type="term" value="F:hexosyltransferase activity"/>
    <property type="evidence" value="ECO:0007669"/>
    <property type="project" value="InterPro"/>
</dbReference>
<gene>
    <name evidence="10" type="ORF">SAMN04489727_7830</name>
</gene>
<comment type="subcellular location">
    <subcellularLocation>
        <location evidence="1">Cell membrane</location>
        <topology evidence="1">Multi-pass membrane protein</topology>
    </subcellularLocation>
</comment>
<dbReference type="RefSeq" id="WP_244170512.1">
    <property type="nucleotide sequence ID" value="NZ_FNSO01000004.1"/>
</dbReference>
<keyword evidence="4 9" id="KW-0812">Transmembrane</keyword>
<protein>
    <recommendedName>
        <fullName evidence="12">DUF2029 domain-containing protein</fullName>
    </recommendedName>
</protein>
<evidence type="ECO:0000256" key="5">
    <source>
        <dbReference type="ARBA" id="ARBA00022989"/>
    </source>
</evidence>
<evidence type="ECO:0000313" key="11">
    <source>
        <dbReference type="Proteomes" id="UP000199622"/>
    </source>
</evidence>
<feature type="transmembrane region" description="Helical" evidence="9">
    <location>
        <begin position="372"/>
        <end position="401"/>
    </location>
</feature>
<feature type="transmembrane region" description="Helical" evidence="9">
    <location>
        <begin position="69"/>
        <end position="86"/>
    </location>
</feature>
<evidence type="ECO:0000256" key="9">
    <source>
        <dbReference type="SAM" id="Phobius"/>
    </source>
</evidence>
<feature type="transmembrane region" description="Helical" evidence="9">
    <location>
        <begin position="160"/>
        <end position="182"/>
    </location>
</feature>
<organism evidence="10 11">
    <name type="scientific">Amycolatopsis tolypomycina</name>
    <dbReference type="NCBI Taxonomy" id="208445"/>
    <lineage>
        <taxon>Bacteria</taxon>
        <taxon>Bacillati</taxon>
        <taxon>Actinomycetota</taxon>
        <taxon>Actinomycetes</taxon>
        <taxon>Pseudonocardiales</taxon>
        <taxon>Pseudonocardiaceae</taxon>
        <taxon>Amycolatopsis</taxon>
    </lineage>
</organism>
<evidence type="ECO:0000256" key="8">
    <source>
        <dbReference type="SAM" id="MobiDB-lite"/>
    </source>
</evidence>
<sequence>MKLGHRTAPATAGSRGASHGADPAADSDPTTPTTTAADSGPTTPKHRAGPGRRPTLLTRDSGLSPKQRLVLLLATLAGAASAWHALKPSWQVPLPTPAVLGEERLQDFRDALYFPIREFLDGGNPYDPAAMFAHWPVRQDFNLYQPYHLLLHAPFALPGYRVGAVSFTLFSLLLLVALAALTAHAVRRYVPVPFAVVTAVVAALLVTSQVGKAQLYVGQVNPLIALGAAGALLARRDRPGWAAVALALAWLKPQYGFPLAVLLFARGSRRVALTGTAIAAAASLPVVVLLVVRSGGVGPFLDVIVANLAHARGTSYGAVDSVTAQRIDVAAVFFRVTGWVPDGAELAVLAGVLVTSALLARRTTEPVADLLTVLAVVVCVVHQPGDVLIAVPAMAAVAALWWRRRGEAGWTAAGLAVLALAVPFAHLYTVDSLFGPRTSVTVDGAAVVVAWGLAVVAARRVA</sequence>
<dbReference type="AlphaFoldDB" id="A0A1H5AKM0"/>
<evidence type="ECO:0008006" key="12">
    <source>
        <dbReference type="Google" id="ProtNLM"/>
    </source>
</evidence>
<feature type="transmembrane region" description="Helical" evidence="9">
    <location>
        <begin position="271"/>
        <end position="292"/>
    </location>
</feature>